<dbReference type="PANTHER" id="PTHR43036">
    <property type="entry name" value="OSJNBB0011N17.9 PROTEIN"/>
    <property type="match status" value="1"/>
</dbReference>
<proteinExistence type="predicted"/>
<keyword evidence="3" id="KW-1185">Reference proteome</keyword>
<dbReference type="Proteomes" id="UP000585721">
    <property type="component" value="Unassembled WGS sequence"/>
</dbReference>
<gene>
    <name evidence="2" type="ORF">HNR75_002264</name>
</gene>
<feature type="domain" description="Methyltransferase type 11" evidence="1">
    <location>
        <begin position="77"/>
        <end position="125"/>
    </location>
</feature>
<dbReference type="EMBL" id="JACHGR010000007">
    <property type="protein sequence ID" value="MBB6056332.1"/>
    <property type="molecule type" value="Genomic_DNA"/>
</dbReference>
<dbReference type="PANTHER" id="PTHR43036:SF2">
    <property type="entry name" value="OS04G0481300 PROTEIN"/>
    <property type="match status" value="1"/>
</dbReference>
<protein>
    <submittedName>
        <fullName evidence="2">SAM-dependent methyltransferase</fullName>
    </submittedName>
</protein>
<dbReference type="RefSeq" id="WP_188027053.1">
    <property type="nucleotide sequence ID" value="NZ_JACHGR010000007.1"/>
</dbReference>
<keyword evidence="2" id="KW-0489">Methyltransferase</keyword>
<evidence type="ECO:0000313" key="2">
    <source>
        <dbReference type="EMBL" id="MBB6056332.1"/>
    </source>
</evidence>
<reference evidence="2 3" key="1">
    <citation type="submission" date="2020-08" db="EMBL/GenBank/DDBJ databases">
        <title>Genomic Encyclopedia of Type Strains, Phase IV (KMG-IV): sequencing the most valuable type-strain genomes for metagenomic binning, comparative biology and taxonomic classification.</title>
        <authorList>
            <person name="Goeker M."/>
        </authorList>
    </citation>
    <scope>NUCLEOTIDE SEQUENCE [LARGE SCALE GENOMIC DNA]</scope>
    <source>
        <strain evidence="2 3">DSM 22975</strain>
    </source>
</reference>
<dbReference type="InterPro" id="IPR013216">
    <property type="entry name" value="Methyltransf_11"/>
</dbReference>
<dbReference type="Gene3D" id="3.40.50.150">
    <property type="entry name" value="Vaccinia Virus protein VP39"/>
    <property type="match status" value="1"/>
</dbReference>
<comment type="caution">
    <text evidence="2">The sequence shown here is derived from an EMBL/GenBank/DDBJ whole genome shotgun (WGS) entry which is preliminary data.</text>
</comment>
<dbReference type="Pfam" id="PF08241">
    <property type="entry name" value="Methyltransf_11"/>
    <property type="match status" value="1"/>
</dbReference>
<sequence>MKPAKTNREIIAPETWTELPMGDWLAMEIQHKLDEWCPFMFGYHLLKLGTLSSQLSCTASAIRHQCAIASSGVSLGIIADVDELPIRSGSVDACLLAHLLDFSNDPHQILREAERVLTPDGWIIISGFNPYSVVGLGKLLPNLRRRLPWSARMFSPERVLDWLHLLGFEIVHIEGFAYSALKRRNRTHGLRDNTGKRSGHRFASTYMLAARKRTIPLTRIQETAWLRRPVMVGGMARLKNPACSNSGNVKY</sequence>
<evidence type="ECO:0000313" key="3">
    <source>
        <dbReference type="Proteomes" id="UP000585721"/>
    </source>
</evidence>
<evidence type="ECO:0000259" key="1">
    <source>
        <dbReference type="Pfam" id="PF08241"/>
    </source>
</evidence>
<dbReference type="GO" id="GO:0032259">
    <property type="term" value="P:methylation"/>
    <property type="evidence" value="ECO:0007669"/>
    <property type="project" value="UniProtKB-KW"/>
</dbReference>
<organism evidence="2 3">
    <name type="scientific">Tolumonas osonensis</name>
    <dbReference type="NCBI Taxonomy" id="675874"/>
    <lineage>
        <taxon>Bacteria</taxon>
        <taxon>Pseudomonadati</taxon>
        <taxon>Pseudomonadota</taxon>
        <taxon>Gammaproteobacteria</taxon>
        <taxon>Aeromonadales</taxon>
        <taxon>Aeromonadaceae</taxon>
        <taxon>Tolumonas</taxon>
    </lineage>
</organism>
<accession>A0A841GPB4</accession>
<dbReference type="InterPro" id="IPR029063">
    <property type="entry name" value="SAM-dependent_MTases_sf"/>
</dbReference>
<dbReference type="SUPFAM" id="SSF53335">
    <property type="entry name" value="S-adenosyl-L-methionine-dependent methyltransferases"/>
    <property type="match status" value="1"/>
</dbReference>
<dbReference type="CDD" id="cd02440">
    <property type="entry name" value="AdoMet_MTases"/>
    <property type="match status" value="1"/>
</dbReference>
<name>A0A841GPB4_9GAMM</name>
<dbReference type="GO" id="GO:0008757">
    <property type="term" value="F:S-adenosylmethionine-dependent methyltransferase activity"/>
    <property type="evidence" value="ECO:0007669"/>
    <property type="project" value="InterPro"/>
</dbReference>
<keyword evidence="2" id="KW-0808">Transferase</keyword>
<dbReference type="AlphaFoldDB" id="A0A841GPB4"/>